<proteinExistence type="predicted"/>
<evidence type="ECO:0000256" key="2">
    <source>
        <dbReference type="ARBA" id="ARBA00004941"/>
    </source>
</evidence>
<dbReference type="InterPro" id="IPR029419">
    <property type="entry name" value="Arg_succ_lyase_C"/>
</dbReference>
<evidence type="ECO:0000256" key="1">
    <source>
        <dbReference type="ARBA" id="ARBA00000985"/>
    </source>
</evidence>
<protein>
    <recommendedName>
        <fullName evidence="3 5">Argininosuccinate lyase</fullName>
        <ecNumber evidence="3 5">4.3.2.1</ecNumber>
    </recommendedName>
</protein>
<evidence type="ECO:0000256" key="3">
    <source>
        <dbReference type="ARBA" id="ARBA00012338"/>
    </source>
</evidence>
<dbReference type="InterPro" id="IPR022761">
    <property type="entry name" value="Fumarate_lyase_N"/>
</dbReference>
<evidence type="ECO:0000256" key="6">
    <source>
        <dbReference type="SAM" id="Coils"/>
    </source>
</evidence>
<dbReference type="HOGENOM" id="CLU_027272_2_3_7"/>
<dbReference type="Gene3D" id="1.10.275.10">
    <property type="entry name" value="Fumarase/aspartase (N-terminal domain)"/>
    <property type="match status" value="1"/>
</dbReference>
<keyword evidence="4" id="KW-0028">Amino-acid biosynthesis</keyword>
<dbReference type="KEGG" id="sur:STAUR_4853"/>
<comment type="catalytic activity">
    <reaction evidence="1">
        <text>2-(N(omega)-L-arginino)succinate = fumarate + L-arginine</text>
        <dbReference type="Rhea" id="RHEA:24020"/>
        <dbReference type="ChEBI" id="CHEBI:29806"/>
        <dbReference type="ChEBI" id="CHEBI:32682"/>
        <dbReference type="ChEBI" id="CHEBI:57472"/>
        <dbReference type="EC" id="4.3.2.1"/>
    </reaction>
</comment>
<dbReference type="EC" id="4.3.2.1" evidence="3 5"/>
<dbReference type="PANTHER" id="PTHR43814">
    <property type="entry name" value="ARGININOSUCCINATE LYASE"/>
    <property type="match status" value="1"/>
</dbReference>
<dbReference type="SUPFAM" id="SSF48557">
    <property type="entry name" value="L-aspartase-like"/>
    <property type="match status" value="1"/>
</dbReference>
<comment type="pathway">
    <text evidence="2">Amino-acid biosynthesis; L-arginine biosynthesis; L-arginine from L-ornithine and carbamoyl phosphate: step 3/3.</text>
</comment>
<dbReference type="Proteomes" id="UP000001351">
    <property type="component" value="Chromosome"/>
</dbReference>
<feature type="domain" description="Fumarate lyase N-terminal" evidence="7">
    <location>
        <begin position="72"/>
        <end position="275"/>
    </location>
</feature>
<dbReference type="STRING" id="378806.STAUR_4853"/>
<dbReference type="eggNOG" id="COG0165">
    <property type="taxonomic scope" value="Bacteria"/>
</dbReference>
<dbReference type="InterPro" id="IPR024083">
    <property type="entry name" value="Fumarase/histidase_N"/>
</dbReference>
<keyword evidence="4" id="KW-0055">Arginine biosynthesis</keyword>
<dbReference type="UniPathway" id="UPA00068">
    <property type="reaction ID" value="UER00114"/>
</dbReference>
<dbReference type="PANTHER" id="PTHR43814:SF1">
    <property type="entry name" value="ARGININOSUCCINATE LYASE"/>
    <property type="match status" value="1"/>
</dbReference>
<dbReference type="GO" id="GO:0005829">
    <property type="term" value="C:cytosol"/>
    <property type="evidence" value="ECO:0007669"/>
    <property type="project" value="TreeGrafter"/>
</dbReference>
<evidence type="ECO:0000259" key="7">
    <source>
        <dbReference type="Pfam" id="PF00206"/>
    </source>
</evidence>
<evidence type="ECO:0000256" key="5">
    <source>
        <dbReference type="NCBIfam" id="TIGR00838"/>
    </source>
</evidence>
<dbReference type="GO" id="GO:0042450">
    <property type="term" value="P:L-arginine biosynthetic process via ornithine"/>
    <property type="evidence" value="ECO:0007669"/>
    <property type="project" value="UniProtKB-UniRule"/>
</dbReference>
<feature type="domain" description="Argininosuccinate lyase C-terminal" evidence="8">
    <location>
        <begin position="340"/>
        <end position="414"/>
    </location>
</feature>
<dbReference type="InterPro" id="IPR008948">
    <property type="entry name" value="L-Aspartase-like"/>
</dbReference>
<dbReference type="InterPro" id="IPR000362">
    <property type="entry name" value="Fumarate_lyase_fam"/>
</dbReference>
<keyword evidence="9" id="KW-0456">Lyase</keyword>
<sequence length="472" mass="50482">MLPHLLRIDAAHVVMLARRGILAPEPAARLLSLNRELAHRLASGEELFPPPPSHRGLYLLYEGEYISRLGGEVGGAAHVARSRNDINATVTRMRLRPALAEVLRQGMLLASQLERLGVAHAQTLMSAFTHLQPAQPATFGHYLGGVLSELLRTLDWIAGAYDTLNRCPMGAAAGVGTSFPIDTTIVAELLGFESPLGNSLDAVGSRDYVVQVLSGLALLGTLLTRMSADLQTWASSAYGFLGWPDELVSTSSIMPQKRNAFVLENIRGQAVKATGFLMNTLMGLKSTSFTNSVEVSSEATSPVWPALEAARTALVLMELLMSNVIVQPEPMRRFLVGQDTTMTALADHLVARHGLAFRTAHDVVGRLVNLKREPELTPQAARGLLEPLLATTLGREVSLDEAELAQVLEPEGCVRAAAYGGGPAPEAVRAHLATLGQARERLQQRVQGWKARLEAADEALAAASAAGVSSTA</sequence>
<dbReference type="EMBL" id="CP002271">
    <property type="protein sequence ID" value="ADO72631.1"/>
    <property type="molecule type" value="Genomic_DNA"/>
</dbReference>
<dbReference type="Pfam" id="PF00206">
    <property type="entry name" value="Lyase_1"/>
    <property type="match status" value="1"/>
</dbReference>
<evidence type="ECO:0000313" key="10">
    <source>
        <dbReference type="Proteomes" id="UP000001351"/>
    </source>
</evidence>
<evidence type="ECO:0000256" key="4">
    <source>
        <dbReference type="ARBA" id="ARBA00022571"/>
    </source>
</evidence>
<keyword evidence="6" id="KW-0175">Coiled coil</keyword>
<accession>E3FE28</accession>
<dbReference type="NCBIfam" id="TIGR00838">
    <property type="entry name" value="argH"/>
    <property type="match status" value="1"/>
</dbReference>
<keyword evidence="10" id="KW-1185">Reference proteome</keyword>
<feature type="coiled-coil region" evidence="6">
    <location>
        <begin position="432"/>
        <end position="459"/>
    </location>
</feature>
<dbReference type="PRINTS" id="PR00145">
    <property type="entry name" value="ARGSUCLYASE"/>
</dbReference>
<dbReference type="Gene3D" id="1.10.40.30">
    <property type="entry name" value="Fumarase/aspartase (C-terminal domain)"/>
    <property type="match status" value="1"/>
</dbReference>
<name>E3FE28_STIAD</name>
<dbReference type="GO" id="GO:0004056">
    <property type="term" value="F:argininosuccinate lyase activity"/>
    <property type="evidence" value="ECO:0007669"/>
    <property type="project" value="UniProtKB-UniRule"/>
</dbReference>
<organism evidence="9 10">
    <name type="scientific">Stigmatella aurantiaca (strain DW4/3-1)</name>
    <dbReference type="NCBI Taxonomy" id="378806"/>
    <lineage>
        <taxon>Bacteria</taxon>
        <taxon>Pseudomonadati</taxon>
        <taxon>Myxococcota</taxon>
        <taxon>Myxococcia</taxon>
        <taxon>Myxococcales</taxon>
        <taxon>Cystobacterineae</taxon>
        <taxon>Archangiaceae</taxon>
        <taxon>Stigmatella</taxon>
    </lineage>
</organism>
<gene>
    <name evidence="9" type="ordered locus">STAUR_4853</name>
</gene>
<dbReference type="AlphaFoldDB" id="E3FE28"/>
<dbReference type="Gene3D" id="1.20.200.10">
    <property type="entry name" value="Fumarase/aspartase (Central domain)"/>
    <property type="match status" value="1"/>
</dbReference>
<evidence type="ECO:0000313" key="9">
    <source>
        <dbReference type="EMBL" id="ADO72631.1"/>
    </source>
</evidence>
<dbReference type="CDD" id="cd01359">
    <property type="entry name" value="Argininosuccinate_lyase"/>
    <property type="match status" value="1"/>
</dbReference>
<dbReference type="Pfam" id="PF14698">
    <property type="entry name" value="ASL_C2"/>
    <property type="match status" value="1"/>
</dbReference>
<reference evidence="9 10" key="1">
    <citation type="journal article" date="2011" name="Mol. Biol. Evol.">
        <title>Comparative genomic analysis of fruiting body formation in Myxococcales.</title>
        <authorList>
            <person name="Huntley S."/>
            <person name="Hamann N."/>
            <person name="Wegener-Feldbrugge S."/>
            <person name="Treuner-Lange A."/>
            <person name="Kube M."/>
            <person name="Reinhardt R."/>
            <person name="Klages S."/>
            <person name="Muller R."/>
            <person name="Ronning C.M."/>
            <person name="Nierman W.C."/>
            <person name="Sogaard-Andersen L."/>
        </authorList>
    </citation>
    <scope>NUCLEOTIDE SEQUENCE [LARGE SCALE GENOMIC DNA]</scope>
    <source>
        <strain evidence="9 10">DW4/3-1</strain>
    </source>
</reference>
<dbReference type="InterPro" id="IPR009049">
    <property type="entry name" value="Argininosuccinate_lyase"/>
</dbReference>
<evidence type="ECO:0000259" key="8">
    <source>
        <dbReference type="Pfam" id="PF14698"/>
    </source>
</evidence>
<dbReference type="PRINTS" id="PR00149">
    <property type="entry name" value="FUMRATELYASE"/>
</dbReference>